<evidence type="ECO:0000313" key="1">
    <source>
        <dbReference type="EMBL" id="MFC3847621.1"/>
    </source>
</evidence>
<accession>A0ABV7ZJP9</accession>
<sequence>MCYRHKIVKPNLDFKDLKQMWNANVAYSKGTKNHYFRWQEDIDYKIFDANALCESALLFYGSSGCRQLYFLLCKLATRSKSNKIALDRHYASYALQIMLRTLRLNLDILEKVGLISLVKGKKRYAYIYLKDYRELETYKSVGSNKKANMPTPFFLTLLAYYREIAKALKEVALKLKGRHGYYVLKFPRDKGRMRRFNDVILEFSPLDDPNTTVSMTYEQLTGKQIPNMKCFYQIAIVKKNLKEAFDSQMVLGEAA</sequence>
<evidence type="ECO:0000313" key="2">
    <source>
        <dbReference type="Proteomes" id="UP001595783"/>
    </source>
</evidence>
<dbReference type="Proteomes" id="UP001595783">
    <property type="component" value="Unassembled WGS sequence"/>
</dbReference>
<reference evidence="2" key="1">
    <citation type="journal article" date="2019" name="Int. J. Syst. Evol. Microbiol.">
        <title>The Global Catalogue of Microorganisms (GCM) 10K type strain sequencing project: providing services to taxonomists for standard genome sequencing and annotation.</title>
        <authorList>
            <consortium name="The Broad Institute Genomics Platform"/>
            <consortium name="The Broad Institute Genome Sequencing Center for Infectious Disease"/>
            <person name="Wu L."/>
            <person name="Ma J."/>
        </authorList>
    </citation>
    <scope>NUCLEOTIDE SEQUENCE [LARGE SCALE GENOMIC DNA]</scope>
    <source>
        <strain evidence="2">CCUG 53816</strain>
    </source>
</reference>
<comment type="caution">
    <text evidence="1">The sequence shown here is derived from an EMBL/GenBank/DDBJ whole genome shotgun (WGS) entry which is preliminary data.</text>
</comment>
<keyword evidence="2" id="KW-1185">Reference proteome</keyword>
<dbReference type="RefSeq" id="WP_104752851.1">
    <property type="nucleotide sequence ID" value="NZ_FZMF01000056.1"/>
</dbReference>
<dbReference type="EMBL" id="JBHRZO010000017">
    <property type="protein sequence ID" value="MFC3847621.1"/>
    <property type="molecule type" value="Genomic_DNA"/>
</dbReference>
<proteinExistence type="predicted"/>
<gene>
    <name evidence="1" type="ORF">ACFOPX_03610</name>
</gene>
<name>A0ABV7ZJP9_9HELI</name>
<organism evidence="1 2">
    <name type="scientific">Helicobacter baculiformis</name>
    <dbReference type="NCBI Taxonomy" id="427351"/>
    <lineage>
        <taxon>Bacteria</taxon>
        <taxon>Pseudomonadati</taxon>
        <taxon>Campylobacterota</taxon>
        <taxon>Epsilonproteobacteria</taxon>
        <taxon>Campylobacterales</taxon>
        <taxon>Helicobacteraceae</taxon>
        <taxon>Helicobacter</taxon>
    </lineage>
</organism>
<protein>
    <submittedName>
        <fullName evidence="1">Integrase</fullName>
    </submittedName>
</protein>